<dbReference type="SUPFAM" id="SSF53335">
    <property type="entry name" value="S-adenosyl-L-methionine-dependent methyltransferases"/>
    <property type="match status" value="1"/>
</dbReference>
<evidence type="ECO:0000259" key="1">
    <source>
        <dbReference type="Pfam" id="PF13649"/>
    </source>
</evidence>
<evidence type="ECO:0000313" key="3">
    <source>
        <dbReference type="Proteomes" id="UP000176944"/>
    </source>
</evidence>
<dbReference type="EMBL" id="CP017708">
    <property type="protein sequence ID" value="AOY84296.1"/>
    <property type="molecule type" value="Genomic_DNA"/>
</dbReference>
<dbReference type="PANTHER" id="PTHR43591">
    <property type="entry name" value="METHYLTRANSFERASE"/>
    <property type="match status" value="1"/>
</dbReference>
<dbReference type="GO" id="GO:0008168">
    <property type="term" value="F:methyltransferase activity"/>
    <property type="evidence" value="ECO:0007669"/>
    <property type="project" value="UniProtKB-KW"/>
</dbReference>
<organism evidence="2 3">
    <name type="scientific">Moorena producens (strain JHB)</name>
    <dbReference type="NCBI Taxonomy" id="1454205"/>
    <lineage>
        <taxon>Bacteria</taxon>
        <taxon>Bacillati</taxon>
        <taxon>Cyanobacteriota</taxon>
        <taxon>Cyanophyceae</taxon>
        <taxon>Coleofasciculales</taxon>
        <taxon>Coleofasciculaceae</taxon>
        <taxon>Moorena</taxon>
    </lineage>
</organism>
<reference evidence="3" key="1">
    <citation type="submission" date="2016-10" db="EMBL/GenBank/DDBJ databases">
        <title>Comparative genomics uncovers the prolific and rare metabolic potential of the cyanobacterial genus Moorea.</title>
        <authorList>
            <person name="Leao T."/>
            <person name="Castelao G."/>
            <person name="Korobeynikov A."/>
            <person name="Monroe E.A."/>
            <person name="Podell S."/>
            <person name="Glukhov E."/>
            <person name="Allen E."/>
            <person name="Gerwick W.H."/>
            <person name="Gerwick L."/>
        </authorList>
    </citation>
    <scope>NUCLEOTIDE SEQUENCE [LARGE SCALE GENOMIC DNA]</scope>
    <source>
        <strain evidence="3">JHB</strain>
    </source>
</reference>
<keyword evidence="2" id="KW-0489">Methyltransferase</keyword>
<accession>A0A1D9G9G5</accession>
<dbReference type="InterPro" id="IPR041698">
    <property type="entry name" value="Methyltransf_25"/>
</dbReference>
<proteinExistence type="predicted"/>
<dbReference type="AlphaFoldDB" id="A0A1D9G9G5"/>
<dbReference type="Gene3D" id="3.40.50.150">
    <property type="entry name" value="Vaccinia Virus protein VP39"/>
    <property type="match status" value="1"/>
</dbReference>
<dbReference type="CDD" id="cd02440">
    <property type="entry name" value="AdoMet_MTases"/>
    <property type="match status" value="1"/>
</dbReference>
<dbReference type="GO" id="GO:0032259">
    <property type="term" value="P:methylation"/>
    <property type="evidence" value="ECO:0007669"/>
    <property type="project" value="UniProtKB-KW"/>
</dbReference>
<gene>
    <name evidence="2" type="ORF">BJP36_34610</name>
</gene>
<keyword evidence="2" id="KW-0808">Transferase</keyword>
<dbReference type="Pfam" id="PF13649">
    <property type="entry name" value="Methyltransf_25"/>
    <property type="match status" value="1"/>
</dbReference>
<feature type="domain" description="Methyltransferase" evidence="1">
    <location>
        <begin position="198"/>
        <end position="295"/>
    </location>
</feature>
<dbReference type="Proteomes" id="UP000176944">
    <property type="component" value="Chromosome"/>
</dbReference>
<name>A0A1D9G9G5_MOOP1</name>
<protein>
    <submittedName>
        <fullName evidence="2">Methyltransferase domain-containing protein</fullName>
    </submittedName>
</protein>
<sequence length="369" mass="43430">MESTSKINQFTIIREPLIKFAYQVFQQSKSFFSIAHSAIRDRLRNIFFPELNKITQPLSKQLLLEFAKRRKNLGEADWQDAEKGVYPVDILFDNPWQDFFRYYPEIWRYLPQIWSRWQRKEYQRFSPEIELQGYPPYYLQNFHYQTDGYLSDMSANLYDLQVEILFYGAADSMRRRILAPIKQGLSVFASVPPHQIKVLDVACGTGRTLKFLRATLPKASLFGVDLSPAYLRKANQLLSENPEELPQLMQANAEKLPYSDNYFHGISSVFLFHELPTAARQRVIEECFRVTKPGGVFTICDSMQLLDSPEFEVSMENFMAMFHEPYYRNYITDNLVERLEKAGFEQVETKNHFVSKYWISRKPEIISDC</sequence>
<evidence type="ECO:0000313" key="2">
    <source>
        <dbReference type="EMBL" id="AOY84296.1"/>
    </source>
</evidence>
<dbReference type="InterPro" id="IPR029063">
    <property type="entry name" value="SAM-dependent_MTases_sf"/>
</dbReference>